<reference evidence="7 8" key="1">
    <citation type="journal article" date="2018" name="New Phytol.">
        <title>Comparative genomics and transcriptomics depict ericoid mycorrhizal fungi as versatile saprotrophs and plant mutualists.</title>
        <authorList>
            <person name="Martino E."/>
            <person name="Morin E."/>
            <person name="Grelet G.A."/>
            <person name="Kuo A."/>
            <person name="Kohler A."/>
            <person name="Daghino S."/>
            <person name="Barry K.W."/>
            <person name="Cichocki N."/>
            <person name="Clum A."/>
            <person name="Dockter R.B."/>
            <person name="Hainaut M."/>
            <person name="Kuo R.C."/>
            <person name="LaButti K."/>
            <person name="Lindahl B.D."/>
            <person name="Lindquist E.A."/>
            <person name="Lipzen A."/>
            <person name="Khouja H.R."/>
            <person name="Magnuson J."/>
            <person name="Murat C."/>
            <person name="Ohm R.A."/>
            <person name="Singer S.W."/>
            <person name="Spatafora J.W."/>
            <person name="Wang M."/>
            <person name="Veneault-Fourrey C."/>
            <person name="Henrissat B."/>
            <person name="Grigoriev I.V."/>
            <person name="Martin F.M."/>
            <person name="Perotto S."/>
        </authorList>
    </citation>
    <scope>NUCLEOTIDE SEQUENCE [LARGE SCALE GENOMIC DNA]</scope>
    <source>
        <strain evidence="7 8">ATCC 22711</strain>
    </source>
</reference>
<dbReference type="GO" id="GO:0070941">
    <property type="term" value="P:eisosome assembly"/>
    <property type="evidence" value="ECO:0007669"/>
    <property type="project" value="TreeGrafter"/>
</dbReference>
<dbReference type="EMBL" id="KZ679010">
    <property type="protein sequence ID" value="PSS20463.1"/>
    <property type="molecule type" value="Genomic_DNA"/>
</dbReference>
<dbReference type="PANTHER" id="PTHR28165:SF1">
    <property type="entry name" value="NON-CLASSICAL EXPORT PROTEIN 2-RELATED"/>
    <property type="match status" value="1"/>
</dbReference>
<dbReference type="InterPro" id="IPR008253">
    <property type="entry name" value="Marvel"/>
</dbReference>
<dbReference type="GO" id="GO:0032126">
    <property type="term" value="C:eisosome"/>
    <property type="evidence" value="ECO:0007669"/>
    <property type="project" value="TreeGrafter"/>
</dbReference>
<dbReference type="FunCoup" id="A0A2T3B496">
    <property type="interactions" value="79"/>
</dbReference>
<dbReference type="InterPro" id="IPR052649">
    <property type="entry name" value="NCE102-like"/>
</dbReference>
<dbReference type="Proteomes" id="UP000241818">
    <property type="component" value="Unassembled WGS sequence"/>
</dbReference>
<keyword evidence="8" id="KW-1185">Reference proteome</keyword>
<dbReference type="RefSeq" id="XP_024721733.1">
    <property type="nucleotide sequence ID" value="XM_024870230.1"/>
</dbReference>
<dbReference type="PANTHER" id="PTHR28165">
    <property type="entry name" value="NON-CLASSICAL EXPORT PROTEIN 2-RELATED"/>
    <property type="match status" value="1"/>
</dbReference>
<gene>
    <name evidence="7" type="ORF">M430DRAFT_99887</name>
</gene>
<evidence type="ECO:0000313" key="7">
    <source>
        <dbReference type="EMBL" id="PSS20463.1"/>
    </source>
</evidence>
<name>A0A2T3B496_AMORE</name>
<keyword evidence="2 5" id="KW-0812">Transmembrane</keyword>
<evidence type="ECO:0000313" key="8">
    <source>
        <dbReference type="Proteomes" id="UP000241818"/>
    </source>
</evidence>
<evidence type="ECO:0000256" key="5">
    <source>
        <dbReference type="SAM" id="Phobius"/>
    </source>
</evidence>
<dbReference type="OrthoDB" id="5423111at2759"/>
<dbReference type="InParanoid" id="A0A2T3B496"/>
<evidence type="ECO:0000256" key="3">
    <source>
        <dbReference type="ARBA" id="ARBA00022989"/>
    </source>
</evidence>
<feature type="transmembrane region" description="Helical" evidence="5">
    <location>
        <begin position="69"/>
        <end position="91"/>
    </location>
</feature>
<feature type="transmembrane region" description="Helical" evidence="5">
    <location>
        <begin position="128"/>
        <end position="146"/>
    </location>
</feature>
<keyword evidence="3 5" id="KW-1133">Transmembrane helix</keyword>
<proteinExistence type="predicted"/>
<dbReference type="GO" id="GO:0072659">
    <property type="term" value="P:protein localization to plasma membrane"/>
    <property type="evidence" value="ECO:0007669"/>
    <property type="project" value="TreeGrafter"/>
</dbReference>
<dbReference type="Pfam" id="PF01284">
    <property type="entry name" value="MARVEL"/>
    <property type="match status" value="1"/>
</dbReference>
<evidence type="ECO:0000256" key="2">
    <source>
        <dbReference type="ARBA" id="ARBA00022692"/>
    </source>
</evidence>
<evidence type="ECO:0000256" key="4">
    <source>
        <dbReference type="ARBA" id="ARBA00023136"/>
    </source>
</evidence>
<comment type="subcellular location">
    <subcellularLocation>
        <location evidence="1">Membrane</location>
        <topology evidence="1">Multi-pass membrane protein</topology>
    </subcellularLocation>
</comment>
<feature type="domain" description="MARVEL" evidence="6">
    <location>
        <begin position="5"/>
        <end position="143"/>
    </location>
</feature>
<feature type="transmembrane region" description="Helical" evidence="5">
    <location>
        <begin position="38"/>
        <end position="62"/>
    </location>
</feature>
<dbReference type="AlphaFoldDB" id="A0A2T3B496"/>
<feature type="transmembrane region" description="Helical" evidence="5">
    <location>
        <begin position="12"/>
        <end position="32"/>
    </location>
</feature>
<keyword evidence="4 5" id="KW-0472">Membrane</keyword>
<accession>A0A2T3B496</accession>
<evidence type="ECO:0000259" key="6">
    <source>
        <dbReference type="Pfam" id="PF01284"/>
    </source>
</evidence>
<evidence type="ECO:0000256" key="1">
    <source>
        <dbReference type="ARBA" id="ARBA00004141"/>
    </source>
</evidence>
<dbReference type="GeneID" id="36578311"/>
<dbReference type="GO" id="GO:0005886">
    <property type="term" value="C:plasma membrane"/>
    <property type="evidence" value="ECO:0007669"/>
    <property type="project" value="TreeGrafter"/>
</dbReference>
<organism evidence="7 8">
    <name type="scientific">Amorphotheca resinae ATCC 22711</name>
    <dbReference type="NCBI Taxonomy" id="857342"/>
    <lineage>
        <taxon>Eukaryota</taxon>
        <taxon>Fungi</taxon>
        <taxon>Dikarya</taxon>
        <taxon>Ascomycota</taxon>
        <taxon>Pezizomycotina</taxon>
        <taxon>Leotiomycetes</taxon>
        <taxon>Helotiales</taxon>
        <taxon>Amorphothecaceae</taxon>
        <taxon>Amorphotheca</taxon>
    </lineage>
</organism>
<protein>
    <recommendedName>
        <fullName evidence="6">MARVEL domain-containing protein</fullName>
    </recommendedName>
</protein>
<sequence length="169" mass="18364">MASLAQLILRSFQFLWTLLTSALIGNVLAMIYSTSPASVNYCMFVSAFSYILVLYGFAAAIIESIAIPVVLIVADTLGTIFSMVAGIVLAARLRCHSCSNHDYLRSTSVTINTHHPEKQCRQLQASTAFFWFLFACFAGSLILDIMGAGRSMSTRRAGVRKPGPAMAQV</sequence>